<keyword evidence="7" id="KW-1185">Reference proteome</keyword>
<reference evidence="6" key="2">
    <citation type="submission" date="2025-08" db="UniProtKB">
        <authorList>
            <consortium name="Ensembl"/>
        </authorList>
    </citation>
    <scope>IDENTIFICATION</scope>
</reference>
<dbReference type="GO" id="GO:0004888">
    <property type="term" value="F:transmembrane signaling receptor activity"/>
    <property type="evidence" value="ECO:0007669"/>
    <property type="project" value="TreeGrafter"/>
</dbReference>
<evidence type="ECO:0000256" key="2">
    <source>
        <dbReference type="ARBA" id="ARBA00023157"/>
    </source>
</evidence>
<dbReference type="InterPro" id="IPR007110">
    <property type="entry name" value="Ig-like_dom"/>
</dbReference>
<dbReference type="PROSITE" id="PS50835">
    <property type="entry name" value="IG_LIKE"/>
    <property type="match status" value="3"/>
</dbReference>
<dbReference type="PANTHER" id="PTHR11481">
    <property type="entry name" value="IMMUNOGLOBULIN FC RECEPTOR"/>
    <property type="match status" value="1"/>
</dbReference>
<name>A0A3Q1JXT1_ANATE</name>
<dbReference type="GO" id="GO:0006955">
    <property type="term" value="P:immune response"/>
    <property type="evidence" value="ECO:0007669"/>
    <property type="project" value="TreeGrafter"/>
</dbReference>
<feature type="domain" description="Ig-like" evidence="5">
    <location>
        <begin position="222"/>
        <end position="294"/>
    </location>
</feature>
<keyword evidence="1 4" id="KW-0732">Signal</keyword>
<dbReference type="RefSeq" id="XP_026219114.1">
    <property type="nucleotide sequence ID" value="XM_026363329.1"/>
</dbReference>
<keyword evidence="2" id="KW-1015">Disulfide bond</keyword>
<organism evidence="6 7">
    <name type="scientific">Anabas testudineus</name>
    <name type="common">Climbing perch</name>
    <name type="synonym">Anthias testudineus</name>
    <dbReference type="NCBI Taxonomy" id="64144"/>
    <lineage>
        <taxon>Eukaryota</taxon>
        <taxon>Metazoa</taxon>
        <taxon>Chordata</taxon>
        <taxon>Craniata</taxon>
        <taxon>Vertebrata</taxon>
        <taxon>Euteleostomi</taxon>
        <taxon>Actinopterygii</taxon>
        <taxon>Neopterygii</taxon>
        <taxon>Teleostei</taxon>
        <taxon>Neoteleostei</taxon>
        <taxon>Acanthomorphata</taxon>
        <taxon>Anabantaria</taxon>
        <taxon>Anabantiformes</taxon>
        <taxon>Anabantoidei</taxon>
        <taxon>Anabantidae</taxon>
        <taxon>Anabas</taxon>
    </lineage>
</organism>
<sequence>MCFSQTAVAMDTVISLLVLSTLTQLVAPDVPSPTFSAVVELMSGHSKIFSGENIRLRCSVPDGNRSRWSYLWFRGSEQLPQSGEHLVLWKARVQESGKYYCQGLRDTAVGDIRTQLSLPVEITVDGGWAILQIPRHPILVGDTLNITCRVRANPQLEEVFLYKDDVEVMRQRGPNPHFSLSILTLKDQGMYSCRASWDIDRLTRSVSSSKTSVKVLEVLSQPILEIVPNVISSEKIKLICHVQYNAPAPAPPINYFFYKNDNRLGPATSENYDLVRKAPGEYSCKAKVPQTGISRWSEPKRFGQERGEKMMMPQPHHPRQPRPLAPAVSAPDLSPPAAAESTATQHSPQQSTAAPFVQPTEMSTQPSDALLKPAQPPPSTLPSTVQSLNQAAPPNSTNFSEESGDMDNADLDDSDDMSVNFSALV</sequence>
<dbReference type="SMART" id="SM00409">
    <property type="entry name" value="IG"/>
    <property type="match status" value="2"/>
</dbReference>
<feature type="domain" description="Ig-like" evidence="5">
    <location>
        <begin position="33"/>
        <end position="117"/>
    </location>
</feature>
<feature type="region of interest" description="Disordered" evidence="3">
    <location>
        <begin position="310"/>
        <end position="425"/>
    </location>
</feature>
<evidence type="ECO:0000259" key="5">
    <source>
        <dbReference type="PROSITE" id="PS50835"/>
    </source>
</evidence>
<dbReference type="SUPFAM" id="SSF48726">
    <property type="entry name" value="Immunoglobulin"/>
    <property type="match status" value="2"/>
</dbReference>
<dbReference type="Pfam" id="PF13895">
    <property type="entry name" value="Ig_2"/>
    <property type="match status" value="1"/>
</dbReference>
<feature type="signal peptide" evidence="4">
    <location>
        <begin position="1"/>
        <end position="28"/>
    </location>
</feature>
<dbReference type="Ensembl" id="ENSATET00000020896.3">
    <property type="protein sequence ID" value="ENSATEP00000020541.3"/>
    <property type="gene ID" value="ENSATEG00000014328.3"/>
</dbReference>
<feature type="domain" description="Ig-like" evidence="5">
    <location>
        <begin position="119"/>
        <end position="207"/>
    </location>
</feature>
<evidence type="ECO:0000256" key="1">
    <source>
        <dbReference type="ARBA" id="ARBA00022729"/>
    </source>
</evidence>
<dbReference type="RefSeq" id="XP_026219108.1">
    <property type="nucleotide sequence ID" value="XM_026363323.1"/>
</dbReference>
<reference evidence="6" key="1">
    <citation type="submission" date="2021-04" db="EMBL/GenBank/DDBJ databases">
        <authorList>
            <consortium name="Wellcome Sanger Institute Data Sharing"/>
        </authorList>
    </citation>
    <scope>NUCLEOTIDE SEQUENCE [LARGE SCALE GENOMIC DNA]</scope>
</reference>
<dbReference type="GeneID" id="113164160"/>
<evidence type="ECO:0000256" key="4">
    <source>
        <dbReference type="SAM" id="SignalP"/>
    </source>
</evidence>
<accession>A0A3Q1JXT1</accession>
<dbReference type="GO" id="GO:0007166">
    <property type="term" value="P:cell surface receptor signaling pathway"/>
    <property type="evidence" value="ECO:0007669"/>
    <property type="project" value="TreeGrafter"/>
</dbReference>
<dbReference type="GeneTree" id="ENSGT01050000244808"/>
<feature type="chain" id="PRO_5043714048" description="Ig-like domain-containing protein" evidence="4">
    <location>
        <begin position="29"/>
        <end position="425"/>
    </location>
</feature>
<dbReference type="GO" id="GO:0009897">
    <property type="term" value="C:external side of plasma membrane"/>
    <property type="evidence" value="ECO:0007669"/>
    <property type="project" value="TreeGrafter"/>
</dbReference>
<dbReference type="PANTHER" id="PTHR11481:SF64">
    <property type="entry name" value="FC RECEPTOR-LIKE PROTEIN 4"/>
    <property type="match status" value="1"/>
</dbReference>
<feature type="compositionally biased region" description="Polar residues" evidence="3">
    <location>
        <begin position="341"/>
        <end position="353"/>
    </location>
</feature>
<dbReference type="Proteomes" id="UP000265040">
    <property type="component" value="Chromosome 13"/>
</dbReference>
<dbReference type="Gene3D" id="2.60.40.10">
    <property type="entry name" value="Immunoglobulins"/>
    <property type="match status" value="3"/>
</dbReference>
<dbReference type="InterPro" id="IPR050488">
    <property type="entry name" value="Ig_Fc_receptor"/>
</dbReference>
<dbReference type="AlphaFoldDB" id="A0A3Q1JXT1"/>
<proteinExistence type="predicted"/>
<dbReference type="SMART" id="SM00408">
    <property type="entry name" value="IGc2"/>
    <property type="match status" value="2"/>
</dbReference>
<dbReference type="Pfam" id="PF13927">
    <property type="entry name" value="Ig_3"/>
    <property type="match status" value="1"/>
</dbReference>
<evidence type="ECO:0000256" key="3">
    <source>
        <dbReference type="SAM" id="MobiDB-lite"/>
    </source>
</evidence>
<evidence type="ECO:0000313" key="6">
    <source>
        <dbReference type="Ensembl" id="ENSATEP00000020541.3"/>
    </source>
</evidence>
<dbReference type="InterPro" id="IPR013783">
    <property type="entry name" value="Ig-like_fold"/>
</dbReference>
<protein>
    <recommendedName>
        <fullName evidence="5">Ig-like domain-containing protein</fullName>
    </recommendedName>
</protein>
<dbReference type="InterPro" id="IPR036179">
    <property type="entry name" value="Ig-like_dom_sf"/>
</dbReference>
<dbReference type="InParanoid" id="A0A3Q1JXT1"/>
<evidence type="ECO:0000313" key="7">
    <source>
        <dbReference type="Proteomes" id="UP000265040"/>
    </source>
</evidence>
<dbReference type="InterPro" id="IPR003599">
    <property type="entry name" value="Ig_sub"/>
</dbReference>
<feature type="compositionally biased region" description="Acidic residues" evidence="3">
    <location>
        <begin position="402"/>
        <end position="416"/>
    </location>
</feature>
<feature type="compositionally biased region" description="Polar residues" evidence="3">
    <location>
        <begin position="381"/>
        <end position="401"/>
    </location>
</feature>
<dbReference type="InterPro" id="IPR003598">
    <property type="entry name" value="Ig_sub2"/>
</dbReference>
<reference evidence="6" key="3">
    <citation type="submission" date="2025-09" db="UniProtKB">
        <authorList>
            <consortium name="Ensembl"/>
        </authorList>
    </citation>
    <scope>IDENTIFICATION</scope>
</reference>